<dbReference type="OrthoDB" id="9791482at2"/>
<keyword evidence="3" id="KW-1185">Reference proteome</keyword>
<dbReference type="RefSeq" id="WP_062418321.1">
    <property type="nucleotide sequence ID" value="NZ_DF967974.1"/>
</dbReference>
<evidence type="ECO:0000256" key="1">
    <source>
        <dbReference type="ARBA" id="ARBA00005721"/>
    </source>
</evidence>
<dbReference type="PANTHER" id="PTHR34297:SF2">
    <property type="entry name" value="ASP23_GLS24 FAMILY ENVELOPE STRESS RESPONSE PROTEIN"/>
    <property type="match status" value="1"/>
</dbReference>
<organism evidence="2 3">
    <name type="scientific">Levilinea saccharolytica</name>
    <dbReference type="NCBI Taxonomy" id="229921"/>
    <lineage>
        <taxon>Bacteria</taxon>
        <taxon>Bacillati</taxon>
        <taxon>Chloroflexota</taxon>
        <taxon>Anaerolineae</taxon>
        <taxon>Anaerolineales</taxon>
        <taxon>Anaerolineaceae</taxon>
        <taxon>Levilinea</taxon>
    </lineage>
</organism>
<protein>
    <recommendedName>
        <fullName evidence="4">Asp23/Gls24 family envelope stress response protein</fullName>
    </recommendedName>
</protein>
<accession>A0A0N8GPT2</accession>
<dbReference type="AlphaFoldDB" id="A0A0N8GPT2"/>
<dbReference type="Pfam" id="PF03780">
    <property type="entry name" value="Asp23"/>
    <property type="match status" value="1"/>
</dbReference>
<dbReference type="PATRIC" id="fig|229921.5.peg.3681"/>
<dbReference type="STRING" id="229921.ADN01_09240"/>
<evidence type="ECO:0000313" key="3">
    <source>
        <dbReference type="Proteomes" id="UP000050501"/>
    </source>
</evidence>
<gene>
    <name evidence="2" type="ORF">ADN01_09240</name>
</gene>
<sequence length="118" mass="12809">MNESNNLLGNIYISHRAIASIAHRAAIESYGVVGLAAKNLAEGLAQALVKDPSMGVDVRYEGSAVIIDLYIVVEYGTRIKMVASSVSDSVRYQVERALGLQVREVNVHIRGLRISNPD</sequence>
<evidence type="ECO:0008006" key="4">
    <source>
        <dbReference type="Google" id="ProtNLM"/>
    </source>
</evidence>
<dbReference type="PANTHER" id="PTHR34297">
    <property type="entry name" value="HYPOTHETICAL CYTOSOLIC PROTEIN-RELATED"/>
    <property type="match status" value="1"/>
</dbReference>
<evidence type="ECO:0000313" key="2">
    <source>
        <dbReference type="EMBL" id="KPL81770.1"/>
    </source>
</evidence>
<dbReference type="EMBL" id="LGCM01000035">
    <property type="protein sequence ID" value="KPL81770.1"/>
    <property type="molecule type" value="Genomic_DNA"/>
</dbReference>
<name>A0A0N8GPT2_9CHLR</name>
<dbReference type="InterPro" id="IPR005531">
    <property type="entry name" value="Asp23"/>
</dbReference>
<reference evidence="2 3" key="1">
    <citation type="submission" date="2015-07" db="EMBL/GenBank/DDBJ databases">
        <title>Genome sequence of Levilinea saccharolytica DSM 16555.</title>
        <authorList>
            <person name="Hemp J."/>
            <person name="Ward L.M."/>
            <person name="Pace L.A."/>
            <person name="Fischer W.W."/>
        </authorList>
    </citation>
    <scope>NUCLEOTIDE SEQUENCE [LARGE SCALE GENOMIC DNA]</scope>
    <source>
        <strain evidence="2 3">KIBI-1</strain>
    </source>
</reference>
<proteinExistence type="inferred from homology"/>
<comment type="caution">
    <text evidence="2">The sequence shown here is derived from an EMBL/GenBank/DDBJ whole genome shotgun (WGS) entry which is preliminary data.</text>
</comment>
<dbReference type="Proteomes" id="UP000050501">
    <property type="component" value="Unassembled WGS sequence"/>
</dbReference>
<comment type="similarity">
    <text evidence="1">Belongs to the asp23 family.</text>
</comment>